<dbReference type="PROSITE" id="PS50045">
    <property type="entry name" value="SIGMA54_INTERACT_4"/>
    <property type="match status" value="1"/>
</dbReference>
<evidence type="ECO:0000259" key="6">
    <source>
        <dbReference type="PROSITE" id="PS50045"/>
    </source>
</evidence>
<dbReference type="SMART" id="SM00382">
    <property type="entry name" value="AAA"/>
    <property type="match status" value="1"/>
</dbReference>
<evidence type="ECO:0000259" key="7">
    <source>
        <dbReference type="PROSITE" id="PS50112"/>
    </source>
</evidence>
<dbReference type="SUPFAM" id="SSF46689">
    <property type="entry name" value="Homeodomain-like"/>
    <property type="match status" value="1"/>
</dbReference>
<feature type="coiled-coil region" evidence="5">
    <location>
        <begin position="117"/>
        <end position="144"/>
    </location>
</feature>
<dbReference type="GO" id="GO:0006355">
    <property type="term" value="P:regulation of DNA-templated transcription"/>
    <property type="evidence" value="ECO:0007669"/>
    <property type="project" value="InterPro"/>
</dbReference>
<keyword evidence="1" id="KW-0547">Nucleotide-binding</keyword>
<dbReference type="PROSITE" id="PS50112">
    <property type="entry name" value="PAS"/>
    <property type="match status" value="1"/>
</dbReference>
<dbReference type="InterPro" id="IPR009057">
    <property type="entry name" value="Homeodomain-like_sf"/>
</dbReference>
<dbReference type="Gene3D" id="1.10.8.60">
    <property type="match status" value="1"/>
</dbReference>
<dbReference type="PANTHER" id="PTHR32071">
    <property type="entry name" value="TRANSCRIPTIONAL REGULATORY PROTEIN"/>
    <property type="match status" value="1"/>
</dbReference>
<dbReference type="FunFam" id="3.40.50.300:FF:000006">
    <property type="entry name" value="DNA-binding transcriptional regulator NtrC"/>
    <property type="match status" value="1"/>
</dbReference>
<dbReference type="Gene3D" id="1.10.10.60">
    <property type="entry name" value="Homeodomain-like"/>
    <property type="match status" value="1"/>
</dbReference>
<dbReference type="OrthoDB" id="9771372at2"/>
<comment type="caution">
    <text evidence="9">The sequence shown here is derived from an EMBL/GenBank/DDBJ whole genome shotgun (WGS) entry which is preliminary data.</text>
</comment>
<feature type="domain" description="PAS" evidence="7">
    <location>
        <begin position="7"/>
        <end position="57"/>
    </location>
</feature>
<keyword evidence="2" id="KW-0058">Aromatic hydrocarbons catabolism</keyword>
<dbReference type="InterPro" id="IPR035965">
    <property type="entry name" value="PAS-like_dom_sf"/>
</dbReference>
<proteinExistence type="predicted"/>
<name>A0A0P6WIU4_9BACI</name>
<sequence length="459" mass="52356">MTETKKSWNENEAILHSLQDDILVTNTDGIILKVSEATGGIYNVKSEDMVGKSVYDLEREGIFTPILTPLVLKEKKKITLVQTSKDGKKLLVTGIPVFHENGELVRIVSYSHDVTELLNMKKYLEDMEDEMERVKSELEILRSRHYYSEGIIATSDEMKRVLQMALQVAEVDVNVLLLGESGVGKSHIAKFIHNKSQRKGGPFIEVNCGAIPESLFEAEFFGYEPGSFTGADRKGKVGLAELAEGGTLFLDEIGELSQPNQVKILKFIQEKQFYRVGGTKQRKVDFRVLAATNRDLEMAVENREFRQDLFFRLNVVPITIPPLRERTSDIISMIDYFVGYFCEKYQRRRTLDEGIIHQLLIQEWKGNVRELMNLIERLIVTSSRQIIEMENLPGRYIKHSGDLSAFDREGQSLKDILEAVEEQVLKKARHQYKTTTLMAQNLGISQPSVVRKMKKYSIG</sequence>
<dbReference type="InterPro" id="IPR002078">
    <property type="entry name" value="Sigma_54_int"/>
</dbReference>
<dbReference type="NCBIfam" id="TIGR00229">
    <property type="entry name" value="sensory_box"/>
    <property type="match status" value="1"/>
</dbReference>
<dbReference type="SMART" id="SM00091">
    <property type="entry name" value="PAS"/>
    <property type="match status" value="1"/>
</dbReference>
<dbReference type="InterPro" id="IPR000014">
    <property type="entry name" value="PAS"/>
</dbReference>
<dbReference type="PANTHER" id="PTHR32071:SF57">
    <property type="entry name" value="C4-DICARBOXYLATE TRANSPORT TRANSCRIPTIONAL REGULATORY PROTEIN DCTD"/>
    <property type="match status" value="1"/>
</dbReference>
<dbReference type="eggNOG" id="COG3829">
    <property type="taxonomic scope" value="Bacteria"/>
</dbReference>
<keyword evidence="3" id="KW-0067">ATP-binding</keyword>
<evidence type="ECO:0000256" key="1">
    <source>
        <dbReference type="ARBA" id="ARBA00022741"/>
    </source>
</evidence>
<feature type="domain" description="PAC" evidence="8">
    <location>
        <begin position="74"/>
        <end position="126"/>
    </location>
</feature>
<dbReference type="InterPro" id="IPR025662">
    <property type="entry name" value="Sigma_54_int_dom_ATP-bd_1"/>
</dbReference>
<evidence type="ECO:0000256" key="2">
    <source>
        <dbReference type="ARBA" id="ARBA00022797"/>
    </source>
</evidence>
<dbReference type="RefSeq" id="WP_060671484.1">
    <property type="nucleotide sequence ID" value="NZ_LIXZ01000003.1"/>
</dbReference>
<dbReference type="PROSITE" id="PS50113">
    <property type="entry name" value="PAC"/>
    <property type="match status" value="1"/>
</dbReference>
<dbReference type="Pfam" id="PF00158">
    <property type="entry name" value="Sigma54_activat"/>
    <property type="match status" value="1"/>
</dbReference>
<dbReference type="AlphaFoldDB" id="A0A0P6WIU4"/>
<protein>
    <recommendedName>
        <fullName evidence="4">HTH-type transcriptional regulatory protein TyrR</fullName>
    </recommendedName>
</protein>
<feature type="domain" description="Sigma-54 factor interaction" evidence="6">
    <location>
        <begin position="151"/>
        <end position="380"/>
    </location>
</feature>
<evidence type="ECO:0000256" key="5">
    <source>
        <dbReference type="SAM" id="Coils"/>
    </source>
</evidence>
<dbReference type="InterPro" id="IPR000700">
    <property type="entry name" value="PAS-assoc_C"/>
</dbReference>
<dbReference type="GO" id="GO:0005524">
    <property type="term" value="F:ATP binding"/>
    <property type="evidence" value="ECO:0007669"/>
    <property type="project" value="UniProtKB-KW"/>
</dbReference>
<dbReference type="Gene3D" id="3.30.450.20">
    <property type="entry name" value="PAS domain"/>
    <property type="match status" value="1"/>
</dbReference>
<dbReference type="PROSITE" id="PS00675">
    <property type="entry name" value="SIGMA54_INTERACT_1"/>
    <property type="match status" value="1"/>
</dbReference>
<evidence type="ECO:0000313" key="10">
    <source>
        <dbReference type="Proteomes" id="UP000050398"/>
    </source>
</evidence>
<evidence type="ECO:0000259" key="8">
    <source>
        <dbReference type="PROSITE" id="PS50113"/>
    </source>
</evidence>
<dbReference type="PATRIC" id="fig|218284.4.peg.2212"/>
<evidence type="ECO:0000256" key="3">
    <source>
        <dbReference type="ARBA" id="ARBA00022840"/>
    </source>
</evidence>
<keyword evidence="5" id="KW-0175">Coiled coil</keyword>
<evidence type="ECO:0000313" key="9">
    <source>
        <dbReference type="EMBL" id="KPL60572.1"/>
    </source>
</evidence>
<dbReference type="CDD" id="cd00009">
    <property type="entry name" value="AAA"/>
    <property type="match status" value="1"/>
</dbReference>
<dbReference type="EMBL" id="LIXZ01000003">
    <property type="protein sequence ID" value="KPL60572.1"/>
    <property type="molecule type" value="Genomic_DNA"/>
</dbReference>
<dbReference type="SUPFAM" id="SSF55785">
    <property type="entry name" value="PYP-like sensor domain (PAS domain)"/>
    <property type="match status" value="1"/>
</dbReference>
<dbReference type="InterPro" id="IPR025943">
    <property type="entry name" value="Sigma_54_int_dom_ATP-bd_2"/>
</dbReference>
<dbReference type="InterPro" id="IPR003593">
    <property type="entry name" value="AAA+_ATPase"/>
</dbReference>
<dbReference type="SUPFAM" id="SSF52540">
    <property type="entry name" value="P-loop containing nucleoside triphosphate hydrolases"/>
    <property type="match status" value="1"/>
</dbReference>
<dbReference type="PROSITE" id="PS00676">
    <property type="entry name" value="SIGMA54_INTERACT_2"/>
    <property type="match status" value="1"/>
</dbReference>
<dbReference type="InterPro" id="IPR030828">
    <property type="entry name" value="HTH_TyrR"/>
</dbReference>
<evidence type="ECO:0000256" key="4">
    <source>
        <dbReference type="ARBA" id="ARBA00029500"/>
    </source>
</evidence>
<dbReference type="CDD" id="cd00130">
    <property type="entry name" value="PAS"/>
    <property type="match status" value="1"/>
</dbReference>
<dbReference type="Pfam" id="PF25601">
    <property type="entry name" value="AAA_lid_14"/>
    <property type="match status" value="1"/>
</dbReference>
<reference evidence="9 10" key="1">
    <citation type="submission" date="2015-08" db="EMBL/GenBank/DDBJ databases">
        <title>Draft Genome Sequence of Bacillus vietnamensis UCD-SED5.</title>
        <authorList>
            <person name="Lee R.D."/>
            <person name="Jospin G."/>
            <person name="Lang J.M."/>
            <person name="Coil D.A."/>
            <person name="Eisen J.A."/>
        </authorList>
    </citation>
    <scope>NUCLEOTIDE SEQUENCE [LARGE SCALE GENOMIC DNA]</scope>
    <source>
        <strain evidence="9 10">UCD-SED5</strain>
    </source>
</reference>
<dbReference type="Pfam" id="PF18024">
    <property type="entry name" value="HTH_50"/>
    <property type="match status" value="1"/>
</dbReference>
<dbReference type="Proteomes" id="UP000050398">
    <property type="component" value="Unassembled WGS sequence"/>
</dbReference>
<accession>A0A0P6WIU4</accession>
<dbReference type="Pfam" id="PF13426">
    <property type="entry name" value="PAS_9"/>
    <property type="match status" value="1"/>
</dbReference>
<dbReference type="Gene3D" id="3.40.50.300">
    <property type="entry name" value="P-loop containing nucleotide triphosphate hydrolases"/>
    <property type="match status" value="1"/>
</dbReference>
<dbReference type="InterPro" id="IPR027417">
    <property type="entry name" value="P-loop_NTPase"/>
</dbReference>
<dbReference type="InterPro" id="IPR058031">
    <property type="entry name" value="AAA_lid_NorR"/>
</dbReference>
<organism evidence="9 10">
    <name type="scientific">Rossellomorea vietnamensis</name>
    <dbReference type="NCBI Taxonomy" id="218284"/>
    <lineage>
        <taxon>Bacteria</taxon>
        <taxon>Bacillati</taxon>
        <taxon>Bacillota</taxon>
        <taxon>Bacilli</taxon>
        <taxon>Bacillales</taxon>
        <taxon>Bacillaceae</taxon>
        <taxon>Rossellomorea</taxon>
    </lineage>
</organism>
<dbReference type="GO" id="GO:0003677">
    <property type="term" value="F:DNA binding"/>
    <property type="evidence" value="ECO:0007669"/>
    <property type="project" value="UniProtKB-KW"/>
</dbReference>
<gene>
    <name evidence="9" type="ORF">AM506_05480</name>
</gene>